<proteinExistence type="predicted"/>
<reference evidence="1 2" key="1">
    <citation type="submission" date="2023-04" db="EMBL/GenBank/DDBJ databases">
        <title>Fusibacter bizertensis strain WBS, isolated from littoral bottom sediments of the Arctic seas - biochemical and genomic analysis.</title>
        <authorList>
            <person name="Brioukhanov A.L."/>
        </authorList>
    </citation>
    <scope>NUCLEOTIDE SEQUENCE [LARGE SCALE GENOMIC DNA]</scope>
    <source>
        <strain evidence="1 2">WBS</strain>
    </source>
</reference>
<organism evidence="1 2">
    <name type="scientific">Fusibacter bizertensis</name>
    <dbReference type="NCBI Taxonomy" id="1488331"/>
    <lineage>
        <taxon>Bacteria</taxon>
        <taxon>Bacillati</taxon>
        <taxon>Bacillota</taxon>
        <taxon>Clostridia</taxon>
        <taxon>Eubacteriales</taxon>
        <taxon>Eubacteriales Family XII. Incertae Sedis</taxon>
        <taxon>Fusibacter</taxon>
    </lineage>
</organism>
<sequence length="436" mass="52129">MKSIEEIISEGKEKYNNQKYEDALVIFEQLWSESESINSTILGYLGLCLRKSNRSEEFVDICRDLNADTKLFRNRFISSTLCWCIYDAHIKTYDASDTENFKEFLKRSTYITNELKQLSRDKFYLNPYGLTIIKVVKVYRDKPSTNWDAIINWLDKLNQHELPNEVFEFDDNGKKRELASYKEFFYQYYTKGLEKRERFKECITYCEEALENIDKFHYRNQLWFKARMHYCLCMISKDIDDDIVEYKKIAATENYWYMYHKLAQIYLRYNDIKNSLLYASKAIETKFEYEKMVNLLFDIAQLWDAKGERKKSIVYYQASAYYRERQGWYHPEELRFAIENFEINIDEKPNIRMIQDISKQYIQEIEGIDKISGSVLKILENGKVGFLTQNGSKNNVYFRLADVDLSEGLKKGDKVKFDVILEKDGRTRAINIEKEI</sequence>
<comment type="caution">
    <text evidence="1">The sequence shown here is derived from an EMBL/GenBank/DDBJ whole genome shotgun (WGS) entry which is preliminary data.</text>
</comment>
<evidence type="ECO:0000313" key="1">
    <source>
        <dbReference type="EMBL" id="MDH8678873.1"/>
    </source>
</evidence>
<evidence type="ECO:0000313" key="2">
    <source>
        <dbReference type="Proteomes" id="UP001158045"/>
    </source>
</evidence>
<dbReference type="Gene3D" id="1.25.40.10">
    <property type="entry name" value="Tetratricopeptide repeat domain"/>
    <property type="match status" value="1"/>
</dbReference>
<dbReference type="EMBL" id="JARYZI010000008">
    <property type="protein sequence ID" value="MDH8678873.1"/>
    <property type="molecule type" value="Genomic_DNA"/>
</dbReference>
<dbReference type="SUPFAM" id="SSF81901">
    <property type="entry name" value="HCP-like"/>
    <property type="match status" value="1"/>
</dbReference>
<gene>
    <name evidence="1" type="ORF">QE109_11975</name>
</gene>
<dbReference type="Gene3D" id="2.40.50.140">
    <property type="entry name" value="Nucleic acid-binding proteins"/>
    <property type="match status" value="1"/>
</dbReference>
<dbReference type="InterPro" id="IPR011990">
    <property type="entry name" value="TPR-like_helical_dom_sf"/>
</dbReference>
<keyword evidence="2" id="KW-1185">Reference proteome</keyword>
<dbReference type="RefSeq" id="WP_281094766.1">
    <property type="nucleotide sequence ID" value="NZ_JARYZI010000008.1"/>
</dbReference>
<accession>A0ABT6NEK5</accession>
<name>A0ABT6NEK5_9FIRM</name>
<dbReference type="InterPro" id="IPR012340">
    <property type="entry name" value="NA-bd_OB-fold"/>
</dbReference>
<evidence type="ECO:0008006" key="3">
    <source>
        <dbReference type="Google" id="ProtNLM"/>
    </source>
</evidence>
<protein>
    <recommendedName>
        <fullName evidence="3">Cold shock domain-containing protein</fullName>
    </recommendedName>
</protein>
<dbReference type="Proteomes" id="UP001158045">
    <property type="component" value="Unassembled WGS sequence"/>
</dbReference>